<evidence type="ECO:0000313" key="2">
    <source>
        <dbReference type="Proteomes" id="UP001230649"/>
    </source>
</evidence>
<reference evidence="1" key="1">
    <citation type="submission" date="2023-04" db="EMBL/GenBank/DDBJ databases">
        <title>Draft Genome sequencing of Naganishia species isolated from polar environments using Oxford Nanopore Technology.</title>
        <authorList>
            <person name="Leo P."/>
            <person name="Venkateswaran K."/>
        </authorList>
    </citation>
    <scope>NUCLEOTIDE SEQUENCE</scope>
    <source>
        <strain evidence="1">MNA-CCFEE 5262</strain>
    </source>
</reference>
<organism evidence="1 2">
    <name type="scientific">Naganishia adeliensis</name>
    <dbReference type="NCBI Taxonomy" id="92952"/>
    <lineage>
        <taxon>Eukaryota</taxon>
        <taxon>Fungi</taxon>
        <taxon>Dikarya</taxon>
        <taxon>Basidiomycota</taxon>
        <taxon>Agaricomycotina</taxon>
        <taxon>Tremellomycetes</taxon>
        <taxon>Filobasidiales</taxon>
        <taxon>Filobasidiaceae</taxon>
        <taxon>Naganishia</taxon>
    </lineage>
</organism>
<gene>
    <name evidence="1" type="ORF">QFC20_002562</name>
</gene>
<name>A0ACC2WM09_9TREE</name>
<accession>A0ACC2WM09</accession>
<keyword evidence="2" id="KW-1185">Reference proteome</keyword>
<protein>
    <submittedName>
        <fullName evidence="1">Uncharacterized protein</fullName>
    </submittedName>
</protein>
<sequence length="90" mass="10105">MDALLRPVQDALEGIIDFEGQKTSERIARYGLIVSAVIAYIIGLGLGSVKYSMFTFGFGFLVVLLIAIPPWPVYNSHPIKWLPVRRLKKE</sequence>
<evidence type="ECO:0000313" key="1">
    <source>
        <dbReference type="EMBL" id="KAJ9111587.1"/>
    </source>
</evidence>
<dbReference type="EMBL" id="JASBWS010000018">
    <property type="protein sequence ID" value="KAJ9111587.1"/>
    <property type="molecule type" value="Genomic_DNA"/>
</dbReference>
<proteinExistence type="predicted"/>
<dbReference type="Proteomes" id="UP001230649">
    <property type="component" value="Unassembled WGS sequence"/>
</dbReference>
<comment type="caution">
    <text evidence="1">The sequence shown here is derived from an EMBL/GenBank/DDBJ whole genome shotgun (WGS) entry which is preliminary data.</text>
</comment>